<dbReference type="EMBL" id="FUYS01000012">
    <property type="protein sequence ID" value="SKB89886.1"/>
    <property type="molecule type" value="Genomic_DNA"/>
</dbReference>
<proteinExistence type="predicted"/>
<dbReference type="Gene3D" id="3.90.1750.20">
    <property type="entry name" value="Putative Large Serine Recombinase, Chain B, Domain 2"/>
    <property type="match status" value="1"/>
</dbReference>
<dbReference type="InterPro" id="IPR011109">
    <property type="entry name" value="DNA_bind_recombinase_dom"/>
</dbReference>
<gene>
    <name evidence="2" type="ORF">SAMN05660226_03729</name>
</gene>
<protein>
    <submittedName>
        <fullName evidence="2">Recombinase</fullName>
    </submittedName>
</protein>
<name>A0A1T5F186_9SPHI</name>
<evidence type="ECO:0000313" key="2">
    <source>
        <dbReference type="EMBL" id="SKB89886.1"/>
    </source>
</evidence>
<dbReference type="Proteomes" id="UP000190541">
    <property type="component" value="Unassembled WGS sequence"/>
</dbReference>
<dbReference type="GO" id="GO:0000150">
    <property type="term" value="F:DNA strand exchange activity"/>
    <property type="evidence" value="ECO:0007669"/>
    <property type="project" value="InterPro"/>
</dbReference>
<dbReference type="GO" id="GO:0003677">
    <property type="term" value="F:DNA binding"/>
    <property type="evidence" value="ECO:0007669"/>
    <property type="project" value="InterPro"/>
</dbReference>
<evidence type="ECO:0000313" key="3">
    <source>
        <dbReference type="Proteomes" id="UP000190541"/>
    </source>
</evidence>
<feature type="domain" description="Recombinase" evidence="1">
    <location>
        <begin position="12"/>
        <end position="75"/>
    </location>
</feature>
<organism evidence="2 3">
    <name type="scientific">Parapedobacter luteus</name>
    <dbReference type="NCBI Taxonomy" id="623280"/>
    <lineage>
        <taxon>Bacteria</taxon>
        <taxon>Pseudomonadati</taxon>
        <taxon>Bacteroidota</taxon>
        <taxon>Sphingobacteriia</taxon>
        <taxon>Sphingobacteriales</taxon>
        <taxon>Sphingobacteriaceae</taxon>
        <taxon>Parapedobacter</taxon>
    </lineage>
</organism>
<dbReference type="RefSeq" id="WP_317043126.1">
    <property type="nucleotide sequence ID" value="NZ_FUYS01000012.1"/>
</dbReference>
<reference evidence="2 3" key="1">
    <citation type="submission" date="2017-02" db="EMBL/GenBank/DDBJ databases">
        <authorList>
            <person name="Peterson S.W."/>
        </authorList>
    </citation>
    <scope>NUCLEOTIDE SEQUENCE [LARGE SCALE GENOMIC DNA]</scope>
    <source>
        <strain evidence="2 3">DSM 22899</strain>
    </source>
</reference>
<keyword evidence="3" id="KW-1185">Reference proteome</keyword>
<dbReference type="STRING" id="623280.SAMN05660226_03729"/>
<accession>A0A1T5F186</accession>
<sequence>MTICQMTKCNIISVFPGKGRFSKNNFWVAMRNPLYCGKIFIPPYKEEKGCFVKGQHEPLISEKTFADVQDILDGRKRVVKPKIVAMDNLPLRGFIKCPNPNCNRMLTGSASKGKMGNYYYYYHCSSPAEHGSKQTRLTRLS</sequence>
<evidence type="ECO:0000259" key="1">
    <source>
        <dbReference type="Pfam" id="PF07508"/>
    </source>
</evidence>
<dbReference type="Pfam" id="PF07508">
    <property type="entry name" value="Recombinase"/>
    <property type="match status" value="1"/>
</dbReference>
<dbReference type="InterPro" id="IPR038109">
    <property type="entry name" value="DNA_bind_recomb_sf"/>
</dbReference>
<dbReference type="AlphaFoldDB" id="A0A1T5F186"/>